<dbReference type="SMART" id="SM00246">
    <property type="entry name" value="WH2"/>
    <property type="match status" value="1"/>
</dbReference>
<dbReference type="Ensembl" id="ENSNNAT00000027792.1">
    <property type="protein sequence ID" value="ENSNNAP00000026513.1"/>
    <property type="gene ID" value="ENSNNAG00000017223.1"/>
</dbReference>
<feature type="compositionally biased region" description="Acidic residues" evidence="3">
    <location>
        <begin position="1"/>
        <end position="12"/>
    </location>
</feature>
<dbReference type="GO" id="GO:0006936">
    <property type="term" value="P:muscle contraction"/>
    <property type="evidence" value="ECO:0007669"/>
    <property type="project" value="TreeGrafter"/>
</dbReference>
<dbReference type="OMA" id="QREMSTD"/>
<dbReference type="GeneTree" id="ENSGT00940000159825"/>
<evidence type="ECO:0000256" key="3">
    <source>
        <dbReference type="SAM" id="MobiDB-lite"/>
    </source>
</evidence>
<dbReference type="OrthoDB" id="2163268at2759"/>
<reference evidence="5" key="2">
    <citation type="submission" date="2025-09" db="UniProtKB">
        <authorList>
            <consortium name="Ensembl"/>
        </authorList>
    </citation>
    <scope>IDENTIFICATION</scope>
</reference>
<dbReference type="PANTHER" id="PTHR10901:SF5">
    <property type="entry name" value="LEIOMODIN-1"/>
    <property type="match status" value="1"/>
</dbReference>
<dbReference type="GO" id="GO:0007015">
    <property type="term" value="P:actin filament organization"/>
    <property type="evidence" value="ECO:0007669"/>
    <property type="project" value="TreeGrafter"/>
</dbReference>
<evidence type="ECO:0000256" key="2">
    <source>
        <dbReference type="ARBA" id="ARBA00022490"/>
    </source>
</evidence>
<feature type="region of interest" description="Disordered" evidence="3">
    <location>
        <begin position="1"/>
        <end position="261"/>
    </location>
</feature>
<keyword evidence="2" id="KW-0963">Cytoplasm</keyword>
<feature type="domain" description="WH2" evidence="4">
    <location>
        <begin position="258"/>
        <end position="277"/>
    </location>
</feature>
<sequence length="284" mass="32266">MEELEKELDSSDTDGSIPVGHEQRDKTDKQLSGKCNREETLTYHEKETKKFIPKEQSTDEAKATEKKKEAKILEDKRKEPYSRDLKKSRTPDLIKEGKKEEQAQKANQKGKDETDSNNKMGQAKEKTGKDEKRFSREKEKSMVADKSVTGQMRGEERGKLLKSRSVDDKGREERTAEHKKGTGWDRKTEDKKECEKIIEKKSALKPKSGTPDAPPPPPPPLAPPPPPPLINENLRLSLSPATQRKMVEKALPPQEKNSRDQLLAAIRSSNKKQLKKVEVPKLLQ</sequence>
<evidence type="ECO:0000313" key="5">
    <source>
        <dbReference type="Ensembl" id="ENSNNAP00000026513.1"/>
    </source>
</evidence>
<organism evidence="5 6">
    <name type="scientific">Naja naja</name>
    <name type="common">Indian cobra</name>
    <dbReference type="NCBI Taxonomy" id="35670"/>
    <lineage>
        <taxon>Eukaryota</taxon>
        <taxon>Metazoa</taxon>
        <taxon>Chordata</taxon>
        <taxon>Craniata</taxon>
        <taxon>Vertebrata</taxon>
        <taxon>Euteleostomi</taxon>
        <taxon>Lepidosauria</taxon>
        <taxon>Squamata</taxon>
        <taxon>Bifurcata</taxon>
        <taxon>Unidentata</taxon>
        <taxon>Episquamata</taxon>
        <taxon>Toxicofera</taxon>
        <taxon>Serpentes</taxon>
        <taxon>Colubroidea</taxon>
        <taxon>Elapidae</taxon>
        <taxon>Elapinae</taxon>
        <taxon>Naja</taxon>
    </lineage>
</organism>
<name>A0A8C7E664_NAJNA</name>
<dbReference type="GO" id="GO:0051694">
    <property type="term" value="P:pointed-end actin filament capping"/>
    <property type="evidence" value="ECO:0007669"/>
    <property type="project" value="InterPro"/>
</dbReference>
<dbReference type="GO" id="GO:0030239">
    <property type="term" value="P:myofibril assembly"/>
    <property type="evidence" value="ECO:0007669"/>
    <property type="project" value="TreeGrafter"/>
</dbReference>
<dbReference type="InterPro" id="IPR004934">
    <property type="entry name" value="TMOD"/>
</dbReference>
<proteinExistence type="predicted"/>
<comment type="subcellular location">
    <subcellularLocation>
        <location evidence="1">Cytoplasm</location>
    </subcellularLocation>
</comment>
<dbReference type="Pfam" id="PF02205">
    <property type="entry name" value="WH2"/>
    <property type="match status" value="1"/>
</dbReference>
<protein>
    <recommendedName>
        <fullName evidence="4">WH2 domain-containing protein</fullName>
    </recommendedName>
</protein>
<feature type="compositionally biased region" description="Basic and acidic residues" evidence="3">
    <location>
        <begin position="21"/>
        <end position="143"/>
    </location>
</feature>
<dbReference type="GO" id="GO:0005523">
    <property type="term" value="F:tropomyosin binding"/>
    <property type="evidence" value="ECO:0007669"/>
    <property type="project" value="InterPro"/>
</dbReference>
<dbReference type="GO" id="GO:0005865">
    <property type="term" value="C:striated muscle thin filament"/>
    <property type="evidence" value="ECO:0007669"/>
    <property type="project" value="TreeGrafter"/>
</dbReference>
<keyword evidence="6" id="KW-1185">Reference proteome</keyword>
<reference evidence="5" key="1">
    <citation type="submission" date="2025-08" db="UniProtKB">
        <authorList>
            <consortium name="Ensembl"/>
        </authorList>
    </citation>
    <scope>IDENTIFICATION</scope>
</reference>
<dbReference type="PANTHER" id="PTHR10901">
    <property type="entry name" value="TROPOMODULIN"/>
    <property type="match status" value="1"/>
</dbReference>
<dbReference type="GO" id="GO:0003779">
    <property type="term" value="F:actin binding"/>
    <property type="evidence" value="ECO:0007669"/>
    <property type="project" value="InterPro"/>
</dbReference>
<dbReference type="Proteomes" id="UP000694559">
    <property type="component" value="Unplaced"/>
</dbReference>
<dbReference type="PROSITE" id="PS51082">
    <property type="entry name" value="WH2"/>
    <property type="match status" value="1"/>
</dbReference>
<evidence type="ECO:0000259" key="4">
    <source>
        <dbReference type="PROSITE" id="PS51082"/>
    </source>
</evidence>
<dbReference type="AlphaFoldDB" id="A0A8C7E664"/>
<feature type="compositionally biased region" description="Basic and acidic residues" evidence="3">
    <location>
        <begin position="153"/>
        <end position="202"/>
    </location>
</feature>
<accession>A0A8C7E664</accession>
<feature type="compositionally biased region" description="Pro residues" evidence="3">
    <location>
        <begin position="212"/>
        <end position="229"/>
    </location>
</feature>
<dbReference type="InterPro" id="IPR003124">
    <property type="entry name" value="WH2_dom"/>
</dbReference>
<evidence type="ECO:0000256" key="1">
    <source>
        <dbReference type="ARBA" id="ARBA00004496"/>
    </source>
</evidence>
<evidence type="ECO:0000313" key="6">
    <source>
        <dbReference type="Proteomes" id="UP000694559"/>
    </source>
</evidence>